<dbReference type="Pfam" id="PF00096">
    <property type="entry name" value="zf-C2H2"/>
    <property type="match status" value="1"/>
</dbReference>
<dbReference type="Gene3D" id="3.30.160.60">
    <property type="entry name" value="Classic Zinc Finger"/>
    <property type="match status" value="1"/>
</dbReference>
<feature type="region of interest" description="Disordered" evidence="2">
    <location>
        <begin position="849"/>
        <end position="878"/>
    </location>
</feature>
<evidence type="ECO:0000313" key="4">
    <source>
        <dbReference type="EMBL" id="KAL2274174.1"/>
    </source>
</evidence>
<feature type="compositionally biased region" description="Polar residues" evidence="2">
    <location>
        <begin position="935"/>
        <end position="949"/>
    </location>
</feature>
<feature type="compositionally biased region" description="Low complexity" evidence="2">
    <location>
        <begin position="953"/>
        <end position="964"/>
    </location>
</feature>
<feature type="region of interest" description="Disordered" evidence="2">
    <location>
        <begin position="683"/>
        <end position="703"/>
    </location>
</feature>
<organism evidence="4 5">
    <name type="scientific">Diaporthe vaccinii</name>
    <dbReference type="NCBI Taxonomy" id="105482"/>
    <lineage>
        <taxon>Eukaryota</taxon>
        <taxon>Fungi</taxon>
        <taxon>Dikarya</taxon>
        <taxon>Ascomycota</taxon>
        <taxon>Pezizomycotina</taxon>
        <taxon>Sordariomycetes</taxon>
        <taxon>Sordariomycetidae</taxon>
        <taxon>Diaporthales</taxon>
        <taxon>Diaporthaceae</taxon>
        <taxon>Diaporthe</taxon>
        <taxon>Diaporthe eres species complex</taxon>
    </lineage>
</organism>
<dbReference type="Proteomes" id="UP001600888">
    <property type="component" value="Unassembled WGS sequence"/>
</dbReference>
<evidence type="ECO:0000256" key="2">
    <source>
        <dbReference type="SAM" id="MobiDB-lite"/>
    </source>
</evidence>
<feature type="region of interest" description="Disordered" evidence="2">
    <location>
        <begin position="1018"/>
        <end position="1045"/>
    </location>
</feature>
<feature type="domain" description="C2H2-type" evidence="3">
    <location>
        <begin position="623"/>
        <end position="645"/>
    </location>
</feature>
<evidence type="ECO:0000313" key="5">
    <source>
        <dbReference type="Proteomes" id="UP001600888"/>
    </source>
</evidence>
<feature type="region of interest" description="Disordered" evidence="2">
    <location>
        <begin position="526"/>
        <end position="546"/>
    </location>
</feature>
<dbReference type="PANTHER" id="PTHR37535">
    <property type="entry name" value="FLUG DOMAIN PROTEIN"/>
    <property type="match status" value="1"/>
</dbReference>
<dbReference type="InterPro" id="IPR036236">
    <property type="entry name" value="Znf_C2H2_sf"/>
</dbReference>
<keyword evidence="1" id="KW-0862">Zinc</keyword>
<feature type="region of interest" description="Disordered" evidence="2">
    <location>
        <begin position="594"/>
        <end position="615"/>
    </location>
</feature>
<dbReference type="InterPro" id="IPR021842">
    <property type="entry name" value="DUF3435"/>
</dbReference>
<feature type="compositionally biased region" description="Low complexity" evidence="2">
    <location>
        <begin position="600"/>
        <end position="614"/>
    </location>
</feature>
<dbReference type="Pfam" id="PF11917">
    <property type="entry name" value="DUF3435"/>
    <property type="match status" value="1"/>
</dbReference>
<dbReference type="EMBL" id="JBAWTH010000165">
    <property type="protein sequence ID" value="KAL2274174.1"/>
    <property type="molecule type" value="Genomic_DNA"/>
</dbReference>
<keyword evidence="5" id="KW-1185">Reference proteome</keyword>
<reference evidence="4 5" key="1">
    <citation type="submission" date="2024-03" db="EMBL/GenBank/DDBJ databases">
        <title>A high-quality draft genome sequence of Diaporthe vaccinii, a causative agent of upright dieback and viscid rot disease in cranberry plants.</title>
        <authorList>
            <person name="Sarrasin M."/>
            <person name="Lang B.F."/>
            <person name="Burger G."/>
        </authorList>
    </citation>
    <scope>NUCLEOTIDE SEQUENCE [LARGE SCALE GENOMIC DNA]</scope>
    <source>
        <strain evidence="4 5">IS7</strain>
    </source>
</reference>
<protein>
    <recommendedName>
        <fullName evidence="3">C2H2-type domain-containing protein</fullName>
    </recommendedName>
</protein>
<evidence type="ECO:0000259" key="3">
    <source>
        <dbReference type="PROSITE" id="PS50157"/>
    </source>
</evidence>
<keyword evidence="1" id="KW-0479">Metal-binding</keyword>
<proteinExistence type="predicted"/>
<sequence length="1045" mass="115840">MGKHEHRIRKSRFTADNTHGAADNFNALLKEPIVLSHAIAETTEEDRRRAMLNWEEFIEYTKPDAILRENVWEWLAGDNLKEQEKAMALCKNYLTFLVSASKQRKVIWGPEEWREERTLTTISSVNTCWKNLVAAAQMQLNEKAASTGRIFVLARRQGPAGAQDTGPATMVTEWIKTDLRGMFGLTPDSEYEKTGARCEDIERLLRALWERADDIPMPFHNRVAVHMYVLILYVSGCRPGMLETIKWRDFKLYLIMDPSEPGRRRLFASLTLYFNKLRRRVVVRSEDDHFTYPITLMPTLLLDLTHLLAAKALQEDAFEAGYSSVEDMLNRPEVDDKSATHLRWKEELMGQRFCKMNCDIFRGHFKRLCIVSGLQDPPRPYFMRVGAGANFEASGMPLSLKLRILSHTEKVDYQSYQAQRISQDLQGAAFGELAGDNVLLFKHLSHGWDNFDPDAPIYMTEAQRLEMESRRDTAELRETLSALRSGGGRQKDVQKAAQKLRSHRKRLEELAILYRRKHYFEEKARSLQAGLQGPQPKTEPEHCPGKREHDALDISSLMEAWAPGTNFDAGAEMRAVRAMKWLIHYLSGSLSAISLPSRSPSPEGPAAREGGPAALQLPAGKRSMCLICGRAFARRVEMTRHALKHKAALSRPFSCPLCGETTSSPSQFSNHVERRHAKEHAPYFPTTLSPTAPPEEPEAPPEGAGAAHQIICTFCLCPFPPDRFLYHFHMHHRSAVTSDVGTAACAVCPGQSDLDLGSWFAHLTDRHGLPPTGQCPFCNRLFQARGLGLHIRRAHFDGSDGDVPCPLCIRAGGTAPLIADHGAWLVHVQAAGHDIGQDTKISAGVPQLRAGTKRKAEDDGPHIPGYAAPQAQAPPPKVQRLDFEGAACWPSPPGTAPLPSVPALDLSCIDPAILGARLSSAIFEDEEQRSAYGLSPQSLGGSTVCTTPSLDRASPAEAPESACASPAEAPESACASPAEAPESVCASAVPPPCIDVNDSFSAPSSSPSEEEEEIVLDTIYVASTPPPSVERPRRRSRRRTRRRLT</sequence>
<comment type="caution">
    <text evidence="4">The sequence shown here is derived from an EMBL/GenBank/DDBJ whole genome shotgun (WGS) entry which is preliminary data.</text>
</comment>
<name>A0ABR4DVI4_9PEZI</name>
<dbReference type="SUPFAM" id="SSF57667">
    <property type="entry name" value="beta-beta-alpha zinc fingers"/>
    <property type="match status" value="1"/>
</dbReference>
<keyword evidence="1" id="KW-0863">Zinc-finger</keyword>
<dbReference type="InterPro" id="IPR013087">
    <property type="entry name" value="Znf_C2H2_type"/>
</dbReference>
<dbReference type="PANTHER" id="PTHR37535:SF3">
    <property type="entry name" value="FLUG DOMAIN-CONTAINING PROTEIN"/>
    <property type="match status" value="1"/>
</dbReference>
<dbReference type="PROSITE" id="PS50157">
    <property type="entry name" value="ZINC_FINGER_C2H2_2"/>
    <property type="match status" value="2"/>
</dbReference>
<evidence type="ECO:0000256" key="1">
    <source>
        <dbReference type="PROSITE-ProRule" id="PRU00042"/>
    </source>
</evidence>
<accession>A0ABR4DVI4</accession>
<feature type="region of interest" description="Disordered" evidence="2">
    <location>
        <begin position="931"/>
        <end position="964"/>
    </location>
</feature>
<feature type="domain" description="C2H2-type" evidence="3">
    <location>
        <begin position="653"/>
        <end position="681"/>
    </location>
</feature>
<feature type="compositionally biased region" description="Basic residues" evidence="2">
    <location>
        <begin position="1032"/>
        <end position="1045"/>
    </location>
</feature>
<dbReference type="PROSITE" id="PS00028">
    <property type="entry name" value="ZINC_FINGER_C2H2_1"/>
    <property type="match status" value="1"/>
</dbReference>
<gene>
    <name evidence="4" type="ORF">FJTKL_03635</name>
</gene>
<dbReference type="SMART" id="SM00355">
    <property type="entry name" value="ZnF_C2H2"/>
    <property type="match status" value="3"/>
</dbReference>